<name>A0ABP3NYS5_9ACTN</name>
<evidence type="ECO:0000313" key="2">
    <source>
        <dbReference type="Proteomes" id="UP001501576"/>
    </source>
</evidence>
<keyword evidence="2" id="KW-1185">Reference proteome</keyword>
<accession>A0ABP3NYS5</accession>
<comment type="caution">
    <text evidence="1">The sequence shown here is derived from an EMBL/GenBank/DDBJ whole genome shotgun (WGS) entry which is preliminary data.</text>
</comment>
<gene>
    <name evidence="1" type="ORF">GCM10010390_68550</name>
</gene>
<proteinExistence type="predicted"/>
<protein>
    <submittedName>
        <fullName evidence="1">Uncharacterized protein</fullName>
    </submittedName>
</protein>
<organism evidence="1 2">
    <name type="scientific">Streptomyces mordarskii</name>
    <dbReference type="NCBI Taxonomy" id="1226758"/>
    <lineage>
        <taxon>Bacteria</taxon>
        <taxon>Bacillati</taxon>
        <taxon>Actinomycetota</taxon>
        <taxon>Actinomycetes</taxon>
        <taxon>Kitasatosporales</taxon>
        <taxon>Streptomycetaceae</taxon>
        <taxon>Streptomyces</taxon>
    </lineage>
</organism>
<dbReference type="EMBL" id="BAAABZ010000072">
    <property type="protein sequence ID" value="GAA0556605.1"/>
    <property type="molecule type" value="Genomic_DNA"/>
</dbReference>
<dbReference type="RefSeq" id="WP_346160964.1">
    <property type="nucleotide sequence ID" value="NZ_BAAABZ010000072.1"/>
</dbReference>
<sequence>MSATDTATDQSLLEMIAADEQSLLRTGAVARELLARHSDLPLHGARLKYGGEIHLKAPTAEDVRAWAARLDADVTEGTDDPGYGPFRHTGVVTVIDGVQVHVWHCRILSEAEAAAWRENRGRS</sequence>
<evidence type="ECO:0000313" key="1">
    <source>
        <dbReference type="EMBL" id="GAA0556605.1"/>
    </source>
</evidence>
<reference evidence="2" key="1">
    <citation type="journal article" date="2019" name="Int. J. Syst. Evol. Microbiol.">
        <title>The Global Catalogue of Microorganisms (GCM) 10K type strain sequencing project: providing services to taxonomists for standard genome sequencing and annotation.</title>
        <authorList>
            <consortium name="The Broad Institute Genomics Platform"/>
            <consortium name="The Broad Institute Genome Sequencing Center for Infectious Disease"/>
            <person name="Wu L."/>
            <person name="Ma J."/>
        </authorList>
    </citation>
    <scope>NUCLEOTIDE SEQUENCE [LARGE SCALE GENOMIC DNA]</scope>
    <source>
        <strain evidence="2">JCM 5052</strain>
    </source>
</reference>
<dbReference type="Proteomes" id="UP001501576">
    <property type="component" value="Unassembled WGS sequence"/>
</dbReference>